<evidence type="ECO:0000256" key="1">
    <source>
        <dbReference type="ARBA" id="ARBA00006284"/>
    </source>
</evidence>
<dbReference type="Pfam" id="PF02595">
    <property type="entry name" value="Gly_kinase"/>
    <property type="match status" value="1"/>
</dbReference>
<accession>A0A2Z4U8T6</accession>
<organism evidence="5 6">
    <name type="scientific">Blautia argi</name>
    <dbReference type="NCBI Taxonomy" id="1912897"/>
    <lineage>
        <taxon>Bacteria</taxon>
        <taxon>Bacillati</taxon>
        <taxon>Bacillota</taxon>
        <taxon>Clostridia</taxon>
        <taxon>Lachnospirales</taxon>
        <taxon>Lachnospiraceae</taxon>
        <taxon>Blautia</taxon>
    </lineage>
</organism>
<dbReference type="PANTHER" id="PTHR21599:SF0">
    <property type="entry name" value="GLYCERATE KINASE"/>
    <property type="match status" value="1"/>
</dbReference>
<dbReference type="Gene3D" id="3.40.50.10350">
    <property type="entry name" value="Glycerate kinase, domain 1"/>
    <property type="match status" value="1"/>
</dbReference>
<dbReference type="RefSeq" id="WP_111918617.1">
    <property type="nucleotide sequence ID" value="NZ_CP030280.1"/>
</dbReference>
<comment type="similarity">
    <text evidence="1 4">Belongs to the glycerate kinase type-1 family.</text>
</comment>
<evidence type="ECO:0000313" key="6">
    <source>
        <dbReference type="Proteomes" id="UP000250003"/>
    </source>
</evidence>
<dbReference type="GO" id="GO:0031388">
    <property type="term" value="P:organic acid phosphorylation"/>
    <property type="evidence" value="ECO:0007669"/>
    <property type="project" value="UniProtKB-UniRule"/>
</dbReference>
<protein>
    <submittedName>
        <fullName evidence="5">Glycerate kinase</fullName>
    </submittedName>
</protein>
<dbReference type="Proteomes" id="UP000250003">
    <property type="component" value="Chromosome"/>
</dbReference>
<dbReference type="InterPro" id="IPR036129">
    <property type="entry name" value="Glycerate_kinase_sf"/>
</dbReference>
<dbReference type="AlphaFoldDB" id="A0A2Z4U8T6"/>
<dbReference type="NCBIfam" id="TIGR00045">
    <property type="entry name" value="glycerate kinase"/>
    <property type="match status" value="1"/>
</dbReference>
<dbReference type="EMBL" id="CP030280">
    <property type="protein sequence ID" value="AWY97461.1"/>
    <property type="molecule type" value="Genomic_DNA"/>
</dbReference>
<name>A0A2Z4U8T6_9FIRM</name>
<keyword evidence="6" id="KW-1185">Reference proteome</keyword>
<sequence length="380" mass="40185">MKFVFAPDSFKGTLSSEQQIALLKQAAEEIFPGAETVGVPIADGGEGTIRAVYGTAGGRLKCCQVTDPLGETIEAEYLILDNDSVLIEMAQASGITLIPYKSGNAGKTTSYGTGELIKDALKNGYQNITVSIGGSATNDGGAGMLAALGVKFYDRNGKSFIPVGETLQEIERIDSSNLMSEVKKTSFCVMCDVTNPLLGSRGATYVFGPQKGADEKQLERLETGMRHYAALIEKICGYEVSKCSGAGAAGGMGAALLAFCNARLQSGIRTILKMVDFEAIIADADLILTGEGRIDGQSACGKVLDGIGFYAKKQNLPVLALAGSMGEGAETVYACGIDSIMTTQNRPMELEEALEQAEDLYRDAAKRMFRILRAGIAVKK</sequence>
<dbReference type="InterPro" id="IPR004381">
    <property type="entry name" value="Glycerate_kinase"/>
</dbReference>
<evidence type="ECO:0000256" key="3">
    <source>
        <dbReference type="ARBA" id="ARBA00022777"/>
    </source>
</evidence>
<evidence type="ECO:0000256" key="2">
    <source>
        <dbReference type="ARBA" id="ARBA00022679"/>
    </source>
</evidence>
<dbReference type="InterPro" id="IPR018193">
    <property type="entry name" value="Glyc_kinase_flavodox-like_fold"/>
</dbReference>
<dbReference type="GO" id="GO:0008887">
    <property type="term" value="F:glycerate kinase activity"/>
    <property type="evidence" value="ECO:0007669"/>
    <property type="project" value="UniProtKB-UniRule"/>
</dbReference>
<evidence type="ECO:0000256" key="4">
    <source>
        <dbReference type="PIRNR" id="PIRNR006078"/>
    </source>
</evidence>
<dbReference type="Gene3D" id="3.90.1510.10">
    <property type="entry name" value="Glycerate kinase, domain 2"/>
    <property type="match status" value="1"/>
</dbReference>
<keyword evidence="3 4" id="KW-0418">Kinase</keyword>
<dbReference type="InterPro" id="IPR018197">
    <property type="entry name" value="Glycerate_kinase_RE-like"/>
</dbReference>
<dbReference type="KEGG" id="blau:DQQ01_04070"/>
<dbReference type="OrthoDB" id="9774290at2"/>
<dbReference type="PIRSF" id="PIRSF006078">
    <property type="entry name" value="GlxK"/>
    <property type="match status" value="1"/>
</dbReference>
<gene>
    <name evidence="5" type="ORF">DQQ01_04070</name>
</gene>
<proteinExistence type="inferred from homology"/>
<dbReference type="PANTHER" id="PTHR21599">
    <property type="entry name" value="GLYCERATE KINASE"/>
    <property type="match status" value="1"/>
</dbReference>
<reference evidence="6" key="1">
    <citation type="submission" date="2018-06" db="EMBL/GenBank/DDBJ databases">
        <title>Description of Blautia argi sp. nov., a new anaerobic isolated from dog feces.</title>
        <authorList>
            <person name="Chang Y.-H."/>
            <person name="Paek J."/>
            <person name="Shin Y."/>
        </authorList>
    </citation>
    <scope>NUCLEOTIDE SEQUENCE [LARGE SCALE GENOMIC DNA]</scope>
    <source>
        <strain evidence="6">KCTC 15426</strain>
    </source>
</reference>
<evidence type="ECO:0000313" key="5">
    <source>
        <dbReference type="EMBL" id="AWY97461.1"/>
    </source>
</evidence>
<keyword evidence="2 4" id="KW-0808">Transferase</keyword>
<dbReference type="SUPFAM" id="SSF110738">
    <property type="entry name" value="Glycerate kinase I"/>
    <property type="match status" value="1"/>
</dbReference>